<dbReference type="InterPro" id="IPR053147">
    <property type="entry name" value="Hsp_HslJ-like"/>
</dbReference>
<dbReference type="PANTHER" id="PTHR35535">
    <property type="entry name" value="HEAT SHOCK PROTEIN HSLJ"/>
    <property type="match status" value="1"/>
</dbReference>
<dbReference type="PROSITE" id="PS51257">
    <property type="entry name" value="PROKAR_LIPOPROTEIN"/>
    <property type="match status" value="1"/>
</dbReference>
<evidence type="ECO:0000313" key="4">
    <source>
        <dbReference type="Proteomes" id="UP000030351"/>
    </source>
</evidence>
<reference evidence="3 4" key="1">
    <citation type="submission" date="2014-10" db="EMBL/GenBank/DDBJ databases">
        <title>Genome sequence of Erwinia typographi M043b.</title>
        <authorList>
            <person name="Chan K.-G."/>
            <person name="Tan W.-S."/>
        </authorList>
    </citation>
    <scope>NUCLEOTIDE SEQUENCE [LARGE SCALE GENOMIC DNA]</scope>
    <source>
        <strain evidence="3 4">M043b</strain>
    </source>
</reference>
<dbReference type="OrthoDB" id="5600341at2"/>
<dbReference type="STRING" id="371042.NG99_06645"/>
<feature type="chain" id="PRO_5002017661" evidence="1">
    <location>
        <begin position="20"/>
        <end position="136"/>
    </location>
</feature>
<feature type="signal peptide" evidence="1">
    <location>
        <begin position="1"/>
        <end position="19"/>
    </location>
</feature>
<proteinExistence type="predicted"/>
<dbReference type="InterPro" id="IPR038670">
    <property type="entry name" value="HslJ-like_sf"/>
</dbReference>
<name>A0A0A3ZAJ7_9GAMM</name>
<dbReference type="Proteomes" id="UP000030351">
    <property type="component" value="Unassembled WGS sequence"/>
</dbReference>
<keyword evidence="4" id="KW-1185">Reference proteome</keyword>
<evidence type="ECO:0000313" key="3">
    <source>
        <dbReference type="EMBL" id="KGT94824.1"/>
    </source>
</evidence>
<keyword evidence="1" id="KW-0732">Signal</keyword>
<sequence length="136" mass="14499">MKRVTLVLTAAMLLGGCSAASQQSERAALANRSFVLTTVDGQSITAPDGMKPGINFSADLRVTGVMCNRFFGQGTLKGNVLSVPQMASTRMMCSDPRLNQWEMTIGKMLAAGATVKLEQNTLTLEGASHSLVYRAQ</sequence>
<evidence type="ECO:0000256" key="1">
    <source>
        <dbReference type="SAM" id="SignalP"/>
    </source>
</evidence>
<accession>A0A0A3ZAJ7</accession>
<dbReference type="EMBL" id="JRUQ01000024">
    <property type="protein sequence ID" value="KGT94824.1"/>
    <property type="molecule type" value="Genomic_DNA"/>
</dbReference>
<dbReference type="Gene3D" id="2.40.128.270">
    <property type="match status" value="1"/>
</dbReference>
<feature type="domain" description="DUF306" evidence="2">
    <location>
        <begin position="27"/>
        <end position="131"/>
    </location>
</feature>
<dbReference type="Pfam" id="PF03724">
    <property type="entry name" value="META"/>
    <property type="match status" value="1"/>
</dbReference>
<dbReference type="AlphaFoldDB" id="A0A0A3ZAJ7"/>
<comment type="caution">
    <text evidence="3">The sequence shown here is derived from an EMBL/GenBank/DDBJ whole genome shotgun (WGS) entry which is preliminary data.</text>
</comment>
<keyword evidence="3" id="KW-0346">Stress response</keyword>
<protein>
    <submittedName>
        <fullName evidence="3">Heat shock protein HslJ</fullName>
    </submittedName>
</protein>
<gene>
    <name evidence="3" type="ORF">NG99_06645</name>
</gene>
<dbReference type="PANTHER" id="PTHR35535:SF1">
    <property type="entry name" value="HEAT SHOCK PROTEIN HSLJ"/>
    <property type="match status" value="1"/>
</dbReference>
<dbReference type="InterPro" id="IPR005184">
    <property type="entry name" value="DUF306_Meta_HslJ"/>
</dbReference>
<evidence type="ECO:0000259" key="2">
    <source>
        <dbReference type="Pfam" id="PF03724"/>
    </source>
</evidence>
<dbReference type="eggNOG" id="COG3187">
    <property type="taxonomic scope" value="Bacteria"/>
</dbReference>
<organism evidence="3 4">
    <name type="scientific">Erwinia typographi</name>
    <dbReference type="NCBI Taxonomy" id="371042"/>
    <lineage>
        <taxon>Bacteria</taxon>
        <taxon>Pseudomonadati</taxon>
        <taxon>Pseudomonadota</taxon>
        <taxon>Gammaproteobacteria</taxon>
        <taxon>Enterobacterales</taxon>
        <taxon>Erwiniaceae</taxon>
        <taxon>Erwinia</taxon>
    </lineage>
</organism>